<evidence type="ECO:0008006" key="4">
    <source>
        <dbReference type="Google" id="ProtNLM"/>
    </source>
</evidence>
<dbReference type="Proteomes" id="UP000191691">
    <property type="component" value="Unassembled WGS sequence"/>
</dbReference>
<dbReference type="SUPFAM" id="SSF48264">
    <property type="entry name" value="Cytochrome P450"/>
    <property type="match status" value="1"/>
</dbReference>
<gene>
    <name evidence="2" type="ORF">PENNAL_c0021G00166</name>
</gene>
<accession>A0A1V6YFT7</accession>
<keyword evidence="3" id="KW-1185">Reference proteome</keyword>
<dbReference type="InterPro" id="IPR036396">
    <property type="entry name" value="Cyt_P450_sf"/>
</dbReference>
<dbReference type="EMBL" id="MOOB01000021">
    <property type="protein sequence ID" value="OQE86317.1"/>
    <property type="molecule type" value="Genomic_DNA"/>
</dbReference>
<dbReference type="GO" id="GO:0016705">
    <property type="term" value="F:oxidoreductase activity, acting on paired donors, with incorporation or reduction of molecular oxygen"/>
    <property type="evidence" value="ECO:0007669"/>
    <property type="project" value="InterPro"/>
</dbReference>
<dbReference type="GO" id="GO:0004497">
    <property type="term" value="F:monooxygenase activity"/>
    <property type="evidence" value="ECO:0007669"/>
    <property type="project" value="InterPro"/>
</dbReference>
<evidence type="ECO:0000313" key="2">
    <source>
        <dbReference type="EMBL" id="OQE86317.1"/>
    </source>
</evidence>
<comment type="similarity">
    <text evidence="1">Belongs to the cytochrome P450 family.</text>
</comment>
<dbReference type="PANTHER" id="PTHR24305">
    <property type="entry name" value="CYTOCHROME P450"/>
    <property type="match status" value="1"/>
</dbReference>
<dbReference type="AlphaFoldDB" id="A0A1V6YFT7"/>
<sequence>MASADGSDWNRHRRCTAAAFSENVNEKVWERSGQEASKISAEFLSRESVSDTRSSMIRISFTVLLEACMGVGSNDRAIDTDEPGPDVATAENDLTTLLRILRPRPTSIIERLWFLRRNKTDLFTARCERLSKFISALICYRRGHPLPRKDLLASMIEYKDEKMLTDEEIRGNLFLFMFAGHETTANTLLYIVYLLAIFPHWQSWAAEEIDAFVSTSGPNSNLTYREIFPRLKRLQAIMYETLRLYGPVVNIMRKTSSSQYQPEKVTTFDSRDVMIPGNVRINIMTPALHTDPEYWGPDSLSWNPGRWMKYSADNKNAAPGLASEKLDQSKIDHLLSWADGARVCPGKRFSQFEIIAVLLNLFVQARVEVVPGPSMNLDEAQVEALKAVQQSRTALTLQMQEPSSVRLGWCLR</sequence>
<dbReference type="GO" id="GO:0020037">
    <property type="term" value="F:heme binding"/>
    <property type="evidence" value="ECO:0007669"/>
    <property type="project" value="InterPro"/>
</dbReference>
<protein>
    <recommendedName>
        <fullName evidence="4">Cytochrome P450</fullName>
    </recommendedName>
</protein>
<dbReference type="Gene3D" id="1.10.630.10">
    <property type="entry name" value="Cytochrome P450"/>
    <property type="match status" value="1"/>
</dbReference>
<dbReference type="InterPro" id="IPR001128">
    <property type="entry name" value="Cyt_P450"/>
</dbReference>
<dbReference type="GO" id="GO:0043386">
    <property type="term" value="P:mycotoxin biosynthetic process"/>
    <property type="evidence" value="ECO:0007669"/>
    <property type="project" value="UniProtKB-ARBA"/>
</dbReference>
<evidence type="ECO:0000313" key="3">
    <source>
        <dbReference type="Proteomes" id="UP000191691"/>
    </source>
</evidence>
<dbReference type="PRINTS" id="PR00385">
    <property type="entry name" value="P450"/>
</dbReference>
<dbReference type="STRING" id="60175.A0A1V6YFT7"/>
<reference evidence="3" key="1">
    <citation type="journal article" date="2017" name="Nat. Microbiol.">
        <title>Global analysis of biosynthetic gene clusters reveals vast potential of secondary metabolite production in Penicillium species.</title>
        <authorList>
            <person name="Nielsen J.C."/>
            <person name="Grijseels S."/>
            <person name="Prigent S."/>
            <person name="Ji B."/>
            <person name="Dainat J."/>
            <person name="Nielsen K.F."/>
            <person name="Frisvad J.C."/>
            <person name="Workman M."/>
            <person name="Nielsen J."/>
        </authorList>
    </citation>
    <scope>NUCLEOTIDE SEQUENCE [LARGE SCALE GENOMIC DNA]</scope>
    <source>
        <strain evidence="3">IBT 13039</strain>
    </source>
</reference>
<organism evidence="2 3">
    <name type="scientific">Penicillium nalgiovense</name>
    <dbReference type="NCBI Taxonomy" id="60175"/>
    <lineage>
        <taxon>Eukaryota</taxon>
        <taxon>Fungi</taxon>
        <taxon>Dikarya</taxon>
        <taxon>Ascomycota</taxon>
        <taxon>Pezizomycotina</taxon>
        <taxon>Eurotiomycetes</taxon>
        <taxon>Eurotiomycetidae</taxon>
        <taxon>Eurotiales</taxon>
        <taxon>Aspergillaceae</taxon>
        <taxon>Penicillium</taxon>
    </lineage>
</organism>
<comment type="caution">
    <text evidence="2">The sequence shown here is derived from an EMBL/GenBank/DDBJ whole genome shotgun (WGS) entry which is preliminary data.</text>
</comment>
<evidence type="ECO:0000256" key="1">
    <source>
        <dbReference type="ARBA" id="ARBA00010617"/>
    </source>
</evidence>
<dbReference type="Pfam" id="PF00067">
    <property type="entry name" value="p450"/>
    <property type="match status" value="1"/>
</dbReference>
<dbReference type="InterPro" id="IPR050121">
    <property type="entry name" value="Cytochrome_P450_monoxygenase"/>
</dbReference>
<dbReference type="GO" id="GO:0005506">
    <property type="term" value="F:iron ion binding"/>
    <property type="evidence" value="ECO:0007669"/>
    <property type="project" value="InterPro"/>
</dbReference>
<name>A0A1V6YFT7_PENNA</name>
<dbReference type="OMA" id="VRINIMT"/>
<proteinExistence type="inferred from homology"/>
<dbReference type="PANTHER" id="PTHR24305:SF166">
    <property type="entry name" value="CYTOCHROME P450 12A4, MITOCHONDRIAL-RELATED"/>
    <property type="match status" value="1"/>
</dbReference>